<keyword evidence="2" id="KW-1133">Transmembrane helix</keyword>
<evidence type="ECO:0000313" key="4">
    <source>
        <dbReference type="Proteomes" id="UP000061468"/>
    </source>
</evidence>
<evidence type="ECO:0000313" key="3">
    <source>
        <dbReference type="EMBL" id="AMJ80344.1"/>
    </source>
</evidence>
<feature type="compositionally biased region" description="Basic and acidic residues" evidence="1">
    <location>
        <begin position="1"/>
        <end position="22"/>
    </location>
</feature>
<proteinExistence type="predicted"/>
<dbReference type="AlphaFoldDB" id="A0AAC8XN34"/>
<dbReference type="EMBL" id="CP013928">
    <property type="protein sequence ID" value="AMJ80344.1"/>
    <property type="molecule type" value="Genomic_DNA"/>
</dbReference>
<sequence>MHNSDKENQKTPSDRTDEKQDDSLSALWQAQPVTAINLEKVKANLSSERKKQRCYMVMDSLMVFPAIYILAKYWGNMSLVAQLMFVFMLATSLPLLVYQLWLRRVAAFYKDSQTADHLMQLTKQVKNNVKIAFMTKHSTWVAVVFGFAFILERYFLGDLAPEKVIKLIIVISSMSIGMLIWYVWAHKRQKRFERQLKTLEAMAQQH</sequence>
<feature type="transmembrane region" description="Helical" evidence="2">
    <location>
        <begin position="131"/>
        <end position="151"/>
    </location>
</feature>
<accession>A0AAC8XN34</accession>
<feature type="transmembrane region" description="Helical" evidence="2">
    <location>
        <begin position="163"/>
        <end position="184"/>
    </location>
</feature>
<protein>
    <submittedName>
        <fullName evidence="3">Uncharacterized protein</fullName>
    </submittedName>
</protein>
<dbReference type="RefSeq" id="WP_012518718.1">
    <property type="nucleotide sequence ID" value="NZ_CAKMLI010000001.1"/>
</dbReference>
<reference evidence="3 4" key="1">
    <citation type="submission" date="2015-12" db="EMBL/GenBank/DDBJ databases">
        <title>Intraspecies pangenome expansion in the marine bacterium Alteromonas.</title>
        <authorList>
            <person name="Lopez-Perez M."/>
            <person name="Rodriguez-Valera F."/>
        </authorList>
    </citation>
    <scope>NUCLEOTIDE SEQUENCE [LARGE SCALE GENOMIC DNA]</scope>
    <source>
        <strain evidence="3 4">UM8</strain>
    </source>
</reference>
<feature type="region of interest" description="Disordered" evidence="1">
    <location>
        <begin position="1"/>
        <end position="23"/>
    </location>
</feature>
<keyword evidence="2" id="KW-0472">Membrane</keyword>
<organism evidence="3 4">
    <name type="scientific">Alteromonas mediterranea</name>
    <dbReference type="NCBI Taxonomy" id="314275"/>
    <lineage>
        <taxon>Bacteria</taxon>
        <taxon>Pseudomonadati</taxon>
        <taxon>Pseudomonadota</taxon>
        <taxon>Gammaproteobacteria</taxon>
        <taxon>Alteromonadales</taxon>
        <taxon>Alteromonadaceae</taxon>
        <taxon>Alteromonas/Salinimonas group</taxon>
        <taxon>Alteromonas</taxon>
    </lineage>
</organism>
<dbReference type="Proteomes" id="UP000061468">
    <property type="component" value="Chromosome"/>
</dbReference>
<gene>
    <name evidence="3" type="ORF">AV942_19685</name>
</gene>
<evidence type="ECO:0000256" key="2">
    <source>
        <dbReference type="SAM" id="Phobius"/>
    </source>
</evidence>
<dbReference type="OMA" id="LWQAQPV"/>
<evidence type="ECO:0000256" key="1">
    <source>
        <dbReference type="SAM" id="MobiDB-lite"/>
    </source>
</evidence>
<name>A0AAC8XN34_9ALTE</name>
<feature type="transmembrane region" description="Helical" evidence="2">
    <location>
        <begin position="54"/>
        <end position="74"/>
    </location>
</feature>
<feature type="transmembrane region" description="Helical" evidence="2">
    <location>
        <begin position="80"/>
        <end position="101"/>
    </location>
</feature>
<keyword evidence="2" id="KW-0812">Transmembrane</keyword>